<dbReference type="PANTHER" id="PTHR33594">
    <property type="entry name" value="SUPERFAMILY HYDROLASE, PUTATIVE (AFU_ORTHOLOGUE AFUA_1G03035)-RELATED"/>
    <property type="match status" value="1"/>
</dbReference>
<dbReference type="GO" id="GO:0016787">
    <property type="term" value="F:hydrolase activity"/>
    <property type="evidence" value="ECO:0007669"/>
    <property type="project" value="UniProtKB-KW"/>
</dbReference>
<feature type="domain" description="HD" evidence="1">
    <location>
        <begin position="37"/>
        <end position="138"/>
    </location>
</feature>
<dbReference type="InterPro" id="IPR006674">
    <property type="entry name" value="HD_domain"/>
</dbReference>
<dbReference type="PANTHER" id="PTHR33594:SF1">
    <property type="entry name" value="HD_PDEASE DOMAIN-CONTAINING PROTEIN"/>
    <property type="match status" value="1"/>
</dbReference>
<proteinExistence type="predicted"/>
<dbReference type="InterPro" id="IPR003607">
    <property type="entry name" value="HD/PDEase_dom"/>
</dbReference>
<dbReference type="Gene3D" id="1.10.3210.50">
    <property type="match status" value="1"/>
</dbReference>
<dbReference type="SUPFAM" id="SSF109604">
    <property type="entry name" value="HD-domain/PDEase-like"/>
    <property type="match status" value="1"/>
</dbReference>
<dbReference type="Proteomes" id="UP000316476">
    <property type="component" value="Unassembled WGS sequence"/>
</dbReference>
<comment type="caution">
    <text evidence="2">The sequence shown here is derived from an EMBL/GenBank/DDBJ whole genome shotgun (WGS) entry which is preliminary data.</text>
</comment>
<dbReference type="Pfam" id="PF01966">
    <property type="entry name" value="HD"/>
    <property type="match status" value="1"/>
</dbReference>
<keyword evidence="2" id="KW-0378">Hydrolase</keyword>
<organism evidence="2 3">
    <name type="scientific">Crateriforma conspicua</name>
    <dbReference type="NCBI Taxonomy" id="2527996"/>
    <lineage>
        <taxon>Bacteria</taxon>
        <taxon>Pseudomonadati</taxon>
        <taxon>Planctomycetota</taxon>
        <taxon>Planctomycetia</taxon>
        <taxon>Planctomycetales</taxon>
        <taxon>Planctomycetaceae</taxon>
        <taxon>Crateriforma</taxon>
    </lineage>
</organism>
<protein>
    <submittedName>
        <fullName evidence="2">Putative hydrolase</fullName>
    </submittedName>
</protein>
<evidence type="ECO:0000313" key="3">
    <source>
        <dbReference type="Proteomes" id="UP000316476"/>
    </source>
</evidence>
<dbReference type="PROSITE" id="PS51831">
    <property type="entry name" value="HD"/>
    <property type="match status" value="1"/>
</dbReference>
<sequence>MNPTPTDGSMPVDRPSVVRQVRDIVIDRMSGQGAGHDADHVLRVWRTARWIQRQTGGDAFVVELAALLHDIGDAKFHQGIERSGVLSKHILATFSVPEDVVEQVVHIVDNISFRKAADPNTLSIEAKIVQDADRLDALGAIGIVRTIEYGAVKGQPFHRPGCDDHSKSGIGHFHEKLFKLRGLLNTEAAKQIAEERETFMRDFLAQFLSECDTAGDDGETGVTDPTDA</sequence>
<evidence type="ECO:0000313" key="2">
    <source>
        <dbReference type="EMBL" id="TWU66257.1"/>
    </source>
</evidence>
<reference evidence="2 3" key="1">
    <citation type="submission" date="2019-02" db="EMBL/GenBank/DDBJ databases">
        <title>Deep-cultivation of Planctomycetes and their phenomic and genomic characterization uncovers novel biology.</title>
        <authorList>
            <person name="Wiegand S."/>
            <person name="Jogler M."/>
            <person name="Boedeker C."/>
            <person name="Pinto D."/>
            <person name="Vollmers J."/>
            <person name="Rivas-Marin E."/>
            <person name="Kohn T."/>
            <person name="Peeters S.H."/>
            <person name="Heuer A."/>
            <person name="Rast P."/>
            <person name="Oberbeckmann S."/>
            <person name="Bunk B."/>
            <person name="Jeske O."/>
            <person name="Meyerdierks A."/>
            <person name="Storesund J.E."/>
            <person name="Kallscheuer N."/>
            <person name="Luecker S."/>
            <person name="Lage O.M."/>
            <person name="Pohl T."/>
            <person name="Merkel B.J."/>
            <person name="Hornburger P."/>
            <person name="Mueller R.-W."/>
            <person name="Bruemmer F."/>
            <person name="Labrenz M."/>
            <person name="Spormann A.M."/>
            <person name="Op Den Camp H."/>
            <person name="Overmann J."/>
            <person name="Amann R."/>
            <person name="Jetten M.S.M."/>
            <person name="Mascher T."/>
            <person name="Medema M.H."/>
            <person name="Devos D.P."/>
            <person name="Kaster A.-K."/>
            <person name="Ovreas L."/>
            <person name="Rohde M."/>
            <person name="Galperin M.Y."/>
            <person name="Jogler C."/>
        </authorList>
    </citation>
    <scope>NUCLEOTIDE SEQUENCE [LARGE SCALE GENOMIC DNA]</scope>
    <source>
        <strain evidence="2 3">V7</strain>
    </source>
</reference>
<name>A0A5C6FTD3_9PLAN</name>
<dbReference type="SMART" id="SM00471">
    <property type="entry name" value="HDc"/>
    <property type="match status" value="1"/>
</dbReference>
<accession>A0A5C6FTD3</accession>
<gene>
    <name evidence="2" type="ORF">V7x_18200</name>
</gene>
<dbReference type="EMBL" id="SJPZ01000001">
    <property type="protein sequence ID" value="TWU66257.1"/>
    <property type="molecule type" value="Genomic_DNA"/>
</dbReference>
<evidence type="ECO:0000259" key="1">
    <source>
        <dbReference type="PROSITE" id="PS51831"/>
    </source>
</evidence>
<dbReference type="AlphaFoldDB" id="A0A5C6FTD3"/>
<dbReference type="CDD" id="cd00077">
    <property type="entry name" value="HDc"/>
    <property type="match status" value="1"/>
</dbReference>